<gene>
    <name evidence="2" type="ORF">ALC62_06334</name>
</gene>
<evidence type="ECO:0008006" key="4">
    <source>
        <dbReference type="Google" id="ProtNLM"/>
    </source>
</evidence>
<feature type="compositionally biased region" description="Polar residues" evidence="1">
    <location>
        <begin position="320"/>
        <end position="335"/>
    </location>
</feature>
<organism evidence="2 3">
    <name type="scientific">Cyphomyrmex costatus</name>
    <dbReference type="NCBI Taxonomy" id="456900"/>
    <lineage>
        <taxon>Eukaryota</taxon>
        <taxon>Metazoa</taxon>
        <taxon>Ecdysozoa</taxon>
        <taxon>Arthropoda</taxon>
        <taxon>Hexapoda</taxon>
        <taxon>Insecta</taxon>
        <taxon>Pterygota</taxon>
        <taxon>Neoptera</taxon>
        <taxon>Endopterygota</taxon>
        <taxon>Hymenoptera</taxon>
        <taxon>Apocrita</taxon>
        <taxon>Aculeata</taxon>
        <taxon>Formicoidea</taxon>
        <taxon>Formicidae</taxon>
        <taxon>Myrmicinae</taxon>
        <taxon>Cyphomyrmex</taxon>
    </lineage>
</organism>
<feature type="compositionally biased region" description="Polar residues" evidence="1">
    <location>
        <begin position="292"/>
        <end position="312"/>
    </location>
</feature>
<evidence type="ECO:0000313" key="3">
    <source>
        <dbReference type="Proteomes" id="UP000078542"/>
    </source>
</evidence>
<dbReference type="Proteomes" id="UP000078542">
    <property type="component" value="Unassembled WGS sequence"/>
</dbReference>
<feature type="region of interest" description="Disordered" evidence="1">
    <location>
        <begin position="161"/>
        <end position="273"/>
    </location>
</feature>
<protein>
    <recommendedName>
        <fullName evidence="4">CCHC-type domain-containing protein</fullName>
    </recommendedName>
</protein>
<name>A0A151IJ06_9HYME</name>
<feature type="region of interest" description="Disordered" evidence="1">
    <location>
        <begin position="291"/>
        <end position="349"/>
    </location>
</feature>
<dbReference type="PANTHER" id="PTHR33223">
    <property type="entry name" value="CCHC-TYPE DOMAIN-CONTAINING PROTEIN"/>
    <property type="match status" value="1"/>
</dbReference>
<keyword evidence="3" id="KW-1185">Reference proteome</keyword>
<evidence type="ECO:0000256" key="1">
    <source>
        <dbReference type="SAM" id="MobiDB-lite"/>
    </source>
</evidence>
<feature type="compositionally biased region" description="Polar residues" evidence="1">
    <location>
        <begin position="233"/>
        <end position="264"/>
    </location>
</feature>
<sequence>MKVSYREITESVPYFDGYNIPLSRFTRACRRAKEIIPPDSERDLTKLLINKLGHRAYYAVEDEPCESIADLIDLLTGAFESPKTIDQYRGKLSIIFLKPQEHVLDYISRVKELRTAIIDLERREKRYLDPYFMSQVDDLTTRSFIDGLPFEYRIQMRTDEKMSHTSAFATAKAISKRKELDKKRESDSRRDIQHRTDYDRSSRQSAPPADQNRSHDYRRESSARQPDLRQVRFSPSNAREPNTRGSYQRQYQNTREPYQNTRNEAQPPPIKTCNYCKKTGHDISECRRREYNNNQRATSQRNSPNPSGNGKTSPGYDANPTRNQKTTRPINSISSKEIENETKTLQTLE</sequence>
<accession>A0A151IJ06</accession>
<dbReference type="EMBL" id="KQ977424">
    <property type="protein sequence ID" value="KYN02839.1"/>
    <property type="molecule type" value="Genomic_DNA"/>
</dbReference>
<dbReference type="AlphaFoldDB" id="A0A151IJ06"/>
<feature type="compositionally biased region" description="Basic and acidic residues" evidence="1">
    <location>
        <begin position="176"/>
        <end position="202"/>
    </location>
</feature>
<dbReference type="PANTHER" id="PTHR33223:SF6">
    <property type="entry name" value="CCHC-TYPE DOMAIN-CONTAINING PROTEIN"/>
    <property type="match status" value="1"/>
</dbReference>
<proteinExistence type="predicted"/>
<evidence type="ECO:0000313" key="2">
    <source>
        <dbReference type="EMBL" id="KYN02839.1"/>
    </source>
</evidence>
<reference evidence="2 3" key="1">
    <citation type="submission" date="2016-03" db="EMBL/GenBank/DDBJ databases">
        <title>Cyphomyrmex costatus WGS genome.</title>
        <authorList>
            <person name="Nygaard S."/>
            <person name="Hu H."/>
            <person name="Boomsma J."/>
            <person name="Zhang G."/>
        </authorList>
    </citation>
    <scope>NUCLEOTIDE SEQUENCE [LARGE SCALE GENOMIC DNA]</scope>
    <source>
        <strain evidence="2">MS0001</strain>
        <tissue evidence="2">Whole body</tissue>
    </source>
</reference>
<dbReference type="STRING" id="456900.A0A151IJ06"/>
<feature type="compositionally biased region" description="Basic and acidic residues" evidence="1">
    <location>
        <begin position="212"/>
        <end position="230"/>
    </location>
</feature>